<sequence length="62" mass="6413">MTEPPAQASGRVATGRSEGDAYPLPPGLPLARAERPGVRHGPRTPGPTPADARLPLYATPSE</sequence>
<accession>A0A918CXG7</accession>
<comment type="caution">
    <text evidence="2">The sequence shown here is derived from an EMBL/GenBank/DDBJ whole genome shotgun (WGS) entry which is preliminary data.</text>
</comment>
<dbReference type="Proteomes" id="UP000653411">
    <property type="component" value="Unassembled WGS sequence"/>
</dbReference>
<name>A0A918CXG7_9ACTN</name>
<gene>
    <name evidence="2" type="ORF">GCM10011578_094950</name>
</gene>
<feature type="region of interest" description="Disordered" evidence="1">
    <location>
        <begin position="1"/>
        <end position="62"/>
    </location>
</feature>
<dbReference type="AlphaFoldDB" id="A0A918CXG7"/>
<evidence type="ECO:0000256" key="1">
    <source>
        <dbReference type="SAM" id="MobiDB-lite"/>
    </source>
</evidence>
<dbReference type="RefSeq" id="WP_189269208.1">
    <property type="nucleotide sequence ID" value="NZ_BMML01000042.1"/>
</dbReference>
<evidence type="ECO:0000313" key="3">
    <source>
        <dbReference type="Proteomes" id="UP000653411"/>
    </source>
</evidence>
<dbReference type="EMBL" id="BMML01000042">
    <property type="protein sequence ID" value="GGN44205.1"/>
    <property type="molecule type" value="Genomic_DNA"/>
</dbReference>
<protein>
    <submittedName>
        <fullName evidence="2">Uncharacterized protein</fullName>
    </submittedName>
</protein>
<reference evidence="2" key="2">
    <citation type="submission" date="2020-09" db="EMBL/GenBank/DDBJ databases">
        <authorList>
            <person name="Sun Q."/>
            <person name="Zhou Y."/>
        </authorList>
    </citation>
    <scope>NUCLEOTIDE SEQUENCE</scope>
    <source>
        <strain evidence="2">CGMCC 4.7110</strain>
    </source>
</reference>
<proteinExistence type="predicted"/>
<evidence type="ECO:0000313" key="2">
    <source>
        <dbReference type="EMBL" id="GGN44205.1"/>
    </source>
</evidence>
<reference evidence="2" key="1">
    <citation type="journal article" date="2014" name="Int. J. Syst. Evol. Microbiol.">
        <title>Complete genome sequence of Corynebacterium casei LMG S-19264T (=DSM 44701T), isolated from a smear-ripened cheese.</title>
        <authorList>
            <consortium name="US DOE Joint Genome Institute (JGI-PGF)"/>
            <person name="Walter F."/>
            <person name="Albersmeier A."/>
            <person name="Kalinowski J."/>
            <person name="Ruckert C."/>
        </authorList>
    </citation>
    <scope>NUCLEOTIDE SEQUENCE</scope>
    <source>
        <strain evidence="2">CGMCC 4.7110</strain>
    </source>
</reference>
<organism evidence="2 3">
    <name type="scientific">Streptomyces fuscichromogenes</name>
    <dbReference type="NCBI Taxonomy" id="1324013"/>
    <lineage>
        <taxon>Bacteria</taxon>
        <taxon>Bacillati</taxon>
        <taxon>Actinomycetota</taxon>
        <taxon>Actinomycetes</taxon>
        <taxon>Kitasatosporales</taxon>
        <taxon>Streptomycetaceae</taxon>
        <taxon>Streptomyces</taxon>
    </lineage>
</organism>
<keyword evidence="3" id="KW-1185">Reference proteome</keyword>